<keyword evidence="1" id="KW-0472">Membrane</keyword>
<dbReference type="GeneTree" id="ENSGT00940000155288"/>
<reference evidence="3" key="2">
    <citation type="submission" date="2025-08" db="UniProtKB">
        <authorList>
            <consortium name="Ensembl"/>
        </authorList>
    </citation>
    <scope>IDENTIFICATION</scope>
</reference>
<dbReference type="GO" id="GO:0033017">
    <property type="term" value="C:sarcoplasmic reticulum membrane"/>
    <property type="evidence" value="ECO:0007669"/>
    <property type="project" value="TreeGrafter"/>
</dbReference>
<dbReference type="Pfam" id="PF00622">
    <property type="entry name" value="SPRY"/>
    <property type="match status" value="1"/>
</dbReference>
<proteinExistence type="predicted"/>
<dbReference type="GO" id="GO:0034704">
    <property type="term" value="C:calcium channel complex"/>
    <property type="evidence" value="ECO:0007669"/>
    <property type="project" value="TreeGrafter"/>
</dbReference>
<dbReference type="GO" id="GO:0005219">
    <property type="term" value="F:ryanodine-sensitive calcium-release channel activity"/>
    <property type="evidence" value="ECO:0007669"/>
    <property type="project" value="TreeGrafter"/>
</dbReference>
<dbReference type="PANTHER" id="PTHR46399">
    <property type="entry name" value="B30.2/SPRY DOMAIN-CONTAINING PROTEIN"/>
    <property type="match status" value="1"/>
</dbReference>
<keyword evidence="1" id="KW-0812">Transmembrane</keyword>
<dbReference type="InterPro" id="IPR043136">
    <property type="entry name" value="B30.2/SPRY_sf"/>
</dbReference>
<dbReference type="GO" id="GO:0005790">
    <property type="term" value="C:smooth endoplasmic reticulum"/>
    <property type="evidence" value="ECO:0007669"/>
    <property type="project" value="TreeGrafter"/>
</dbReference>
<dbReference type="InterPro" id="IPR003877">
    <property type="entry name" value="SPRY_dom"/>
</dbReference>
<keyword evidence="1" id="KW-1133">Transmembrane helix</keyword>
<dbReference type="GO" id="GO:0014808">
    <property type="term" value="P:release of sequestered calcium ion into cytosol by sarcoplasmic reticulum"/>
    <property type="evidence" value="ECO:0007669"/>
    <property type="project" value="TreeGrafter"/>
</dbReference>
<evidence type="ECO:0000313" key="4">
    <source>
        <dbReference type="Proteomes" id="UP000314982"/>
    </source>
</evidence>
<evidence type="ECO:0000259" key="2">
    <source>
        <dbReference type="PROSITE" id="PS50188"/>
    </source>
</evidence>
<dbReference type="Proteomes" id="UP000314982">
    <property type="component" value="Unassembled WGS sequence"/>
</dbReference>
<organism evidence="3 4">
    <name type="scientific">Hucho hucho</name>
    <name type="common">huchen</name>
    <dbReference type="NCBI Taxonomy" id="62062"/>
    <lineage>
        <taxon>Eukaryota</taxon>
        <taxon>Metazoa</taxon>
        <taxon>Chordata</taxon>
        <taxon>Craniata</taxon>
        <taxon>Vertebrata</taxon>
        <taxon>Euteleostomi</taxon>
        <taxon>Actinopterygii</taxon>
        <taxon>Neopterygii</taxon>
        <taxon>Teleostei</taxon>
        <taxon>Protacanthopterygii</taxon>
        <taxon>Salmoniformes</taxon>
        <taxon>Salmonidae</taxon>
        <taxon>Salmoninae</taxon>
        <taxon>Hucho</taxon>
    </lineage>
</organism>
<reference evidence="3" key="3">
    <citation type="submission" date="2025-09" db="UniProtKB">
        <authorList>
            <consortium name="Ensembl"/>
        </authorList>
    </citation>
    <scope>IDENTIFICATION</scope>
</reference>
<protein>
    <recommendedName>
        <fullName evidence="2">B30.2/SPRY domain-containing protein</fullName>
    </recommendedName>
</protein>
<sequence>MYDPTFDLSKVRNVTLTVGDDKGNIHDSMKHSNCYMVWGGDFGNSSQQARFSQEDTVVGCLVDLATGLMTFTANGKEINTFYQVEPNTKLFPAVFVQPSSQNMVQLELGKLKVRILLLLLLLLGHVLFLLLHILLLLLHNLLLLLLHILLHILLLLFLLFLLFLLILLHI</sequence>
<keyword evidence="4" id="KW-1185">Reference proteome</keyword>
<name>A0A4W5KKQ2_9TELE</name>
<dbReference type="GO" id="GO:0042383">
    <property type="term" value="C:sarcolemma"/>
    <property type="evidence" value="ECO:0007669"/>
    <property type="project" value="TreeGrafter"/>
</dbReference>
<dbReference type="GO" id="GO:0030018">
    <property type="term" value="C:Z disc"/>
    <property type="evidence" value="ECO:0007669"/>
    <property type="project" value="TreeGrafter"/>
</dbReference>
<feature type="domain" description="B30.2/SPRY" evidence="2">
    <location>
        <begin position="1"/>
        <end position="113"/>
    </location>
</feature>
<dbReference type="InterPro" id="IPR015925">
    <property type="entry name" value="Ryanodine_IP3_receptor"/>
</dbReference>
<dbReference type="SMART" id="SM00449">
    <property type="entry name" value="SPRY"/>
    <property type="match status" value="1"/>
</dbReference>
<dbReference type="PROSITE" id="PS50188">
    <property type="entry name" value="B302_SPRY"/>
    <property type="match status" value="1"/>
</dbReference>
<dbReference type="Gene3D" id="2.60.120.920">
    <property type="match status" value="1"/>
</dbReference>
<evidence type="ECO:0000256" key="1">
    <source>
        <dbReference type="SAM" id="Phobius"/>
    </source>
</evidence>
<dbReference type="PANTHER" id="PTHR46399:SF10">
    <property type="entry name" value="RYANODINE RECEPTOR 1"/>
    <property type="match status" value="1"/>
</dbReference>
<dbReference type="GO" id="GO:0006941">
    <property type="term" value="P:striated muscle contraction"/>
    <property type="evidence" value="ECO:0007669"/>
    <property type="project" value="TreeGrafter"/>
</dbReference>
<accession>A0A4W5KKQ2</accession>
<dbReference type="SUPFAM" id="SSF49899">
    <property type="entry name" value="Concanavalin A-like lectins/glucanases"/>
    <property type="match status" value="1"/>
</dbReference>
<dbReference type="STRING" id="62062.ENSHHUP00000010975"/>
<dbReference type="Ensembl" id="ENSHHUT00000011323.1">
    <property type="protein sequence ID" value="ENSHHUP00000010975.1"/>
    <property type="gene ID" value="ENSHHUG00000006727.1"/>
</dbReference>
<reference evidence="4" key="1">
    <citation type="submission" date="2018-06" db="EMBL/GenBank/DDBJ databases">
        <title>Genome assembly of Danube salmon.</title>
        <authorList>
            <person name="Macqueen D.J."/>
            <person name="Gundappa M.K."/>
        </authorList>
    </citation>
    <scope>NUCLEOTIDE SEQUENCE [LARGE SCALE GENOMIC DNA]</scope>
</reference>
<evidence type="ECO:0000313" key="3">
    <source>
        <dbReference type="Ensembl" id="ENSHHUP00000010975.1"/>
    </source>
</evidence>
<dbReference type="InterPro" id="IPR013320">
    <property type="entry name" value="ConA-like_dom_sf"/>
</dbReference>
<dbReference type="InterPro" id="IPR001870">
    <property type="entry name" value="B30.2/SPRY"/>
</dbReference>
<feature type="transmembrane region" description="Helical" evidence="1">
    <location>
        <begin position="115"/>
        <end position="138"/>
    </location>
</feature>
<feature type="transmembrane region" description="Helical" evidence="1">
    <location>
        <begin position="144"/>
        <end position="168"/>
    </location>
</feature>
<dbReference type="AlphaFoldDB" id="A0A4W5KKQ2"/>